<dbReference type="EMBL" id="VSRR010032118">
    <property type="protein sequence ID" value="MPC71002.1"/>
    <property type="molecule type" value="Genomic_DNA"/>
</dbReference>
<reference evidence="1 2" key="1">
    <citation type="submission" date="2019-05" db="EMBL/GenBank/DDBJ databases">
        <title>Another draft genome of Portunus trituberculatus and its Hox gene families provides insights of decapod evolution.</title>
        <authorList>
            <person name="Jeong J.-H."/>
            <person name="Song I."/>
            <person name="Kim S."/>
            <person name="Choi T."/>
            <person name="Kim D."/>
            <person name="Ryu S."/>
            <person name="Kim W."/>
        </authorList>
    </citation>
    <scope>NUCLEOTIDE SEQUENCE [LARGE SCALE GENOMIC DNA]</scope>
    <source>
        <tissue evidence="1">Muscle</tissue>
    </source>
</reference>
<evidence type="ECO:0000313" key="2">
    <source>
        <dbReference type="Proteomes" id="UP000324222"/>
    </source>
</evidence>
<sequence>MAGRDSGLCHVFRALQSVPPYHPLCLIAAPAPPLSCPCLALACSTRHSLLLLFPASAVSFPVAFRFDRVI</sequence>
<comment type="caution">
    <text evidence="1">The sequence shown here is derived from an EMBL/GenBank/DDBJ whole genome shotgun (WGS) entry which is preliminary data.</text>
</comment>
<gene>
    <name evidence="1" type="ORF">E2C01_065269</name>
</gene>
<dbReference type="Proteomes" id="UP000324222">
    <property type="component" value="Unassembled WGS sequence"/>
</dbReference>
<protein>
    <submittedName>
        <fullName evidence="1">Uncharacterized protein</fullName>
    </submittedName>
</protein>
<keyword evidence="2" id="KW-1185">Reference proteome</keyword>
<accession>A0A5B7HIE2</accession>
<dbReference type="AlphaFoldDB" id="A0A5B7HIE2"/>
<name>A0A5B7HIE2_PORTR</name>
<proteinExistence type="predicted"/>
<evidence type="ECO:0000313" key="1">
    <source>
        <dbReference type="EMBL" id="MPC71002.1"/>
    </source>
</evidence>
<organism evidence="1 2">
    <name type="scientific">Portunus trituberculatus</name>
    <name type="common">Swimming crab</name>
    <name type="synonym">Neptunus trituberculatus</name>
    <dbReference type="NCBI Taxonomy" id="210409"/>
    <lineage>
        <taxon>Eukaryota</taxon>
        <taxon>Metazoa</taxon>
        <taxon>Ecdysozoa</taxon>
        <taxon>Arthropoda</taxon>
        <taxon>Crustacea</taxon>
        <taxon>Multicrustacea</taxon>
        <taxon>Malacostraca</taxon>
        <taxon>Eumalacostraca</taxon>
        <taxon>Eucarida</taxon>
        <taxon>Decapoda</taxon>
        <taxon>Pleocyemata</taxon>
        <taxon>Brachyura</taxon>
        <taxon>Eubrachyura</taxon>
        <taxon>Portunoidea</taxon>
        <taxon>Portunidae</taxon>
        <taxon>Portuninae</taxon>
        <taxon>Portunus</taxon>
    </lineage>
</organism>